<evidence type="ECO:0000256" key="1">
    <source>
        <dbReference type="ARBA" id="ARBA00007137"/>
    </source>
</evidence>
<sequence length="470" mass="52170">MAKGFMRRFSPLKILTDEQVEAIHRGTLDVLQETGVLVYNEKALSVFKKAGCDVDFETKRVKFPPGLVEECLRKCPSSFRVKARNPKDDLLIGQDNVLFFNFPGTDTVDLDTWEPRPPTKKEHIDLIRVLDALPNVHFLNAYPYFGFSGGIPEVMKEIEGVALRIRNSTKVTIAIANNDIDMFTIRMARAAGSEIFANPNTSSPLTCYTDQVNACFLAAEYDLPSMIWDGATSGGTAPASLAGVVVLSNAELMPYIVLLQLLKPGARVAVANLVLPQNMTNGAPAFGEIGVSLHNVAFNQVWREYGVPTVSSSCRPTSSKRIDFQLGYQKMMPTLLSALSGSSILQLYSSIYGEITTHPIQAILDDDIAGMIGRFLEGLEVSDESLAIDLINEVGPIPGHYLGKKHTRKWWKKEQFVPKAADRLTYPEWVKTGKKSCIDYAKERMEEILSTHKVDPPLTQSQEEKIERIL</sequence>
<dbReference type="EMBL" id="QMPZ01000220">
    <property type="protein sequence ID" value="RLE06843.1"/>
    <property type="molecule type" value="Genomic_DNA"/>
</dbReference>
<dbReference type="Pfam" id="PF06253">
    <property type="entry name" value="MTTB"/>
    <property type="match status" value="1"/>
</dbReference>
<feature type="non-terminal residue" evidence="4">
    <location>
        <position position="470"/>
    </location>
</feature>
<evidence type="ECO:0000256" key="3">
    <source>
        <dbReference type="ARBA" id="ARBA00022679"/>
    </source>
</evidence>
<reference evidence="4 5" key="1">
    <citation type="submission" date="2018-06" db="EMBL/GenBank/DDBJ databases">
        <title>Extensive metabolic versatility and redundancy in microbially diverse, dynamic hydrothermal sediments.</title>
        <authorList>
            <person name="Dombrowski N."/>
            <person name="Teske A."/>
            <person name="Baker B.J."/>
        </authorList>
    </citation>
    <scope>NUCLEOTIDE SEQUENCE [LARGE SCALE GENOMIC DNA]</scope>
    <source>
        <strain evidence="4">B47_G16</strain>
    </source>
</reference>
<gene>
    <name evidence="4" type="ORF">DRJ00_09095</name>
</gene>
<evidence type="ECO:0008006" key="6">
    <source>
        <dbReference type="Google" id="ProtNLM"/>
    </source>
</evidence>
<proteinExistence type="inferred from homology"/>
<dbReference type="GO" id="GO:0015948">
    <property type="term" value="P:methanogenesis"/>
    <property type="evidence" value="ECO:0007669"/>
    <property type="project" value="InterPro"/>
</dbReference>
<accession>A0A497E260</accession>
<dbReference type="GO" id="GO:0032259">
    <property type="term" value="P:methylation"/>
    <property type="evidence" value="ECO:0007669"/>
    <property type="project" value="UniProtKB-KW"/>
</dbReference>
<dbReference type="InterPro" id="IPR010426">
    <property type="entry name" value="MTTB_MeTrfase"/>
</dbReference>
<name>A0A497E260_UNCAE</name>
<comment type="similarity">
    <text evidence="1">Belongs to the trimethylamine methyltransferase family.</text>
</comment>
<dbReference type="AlphaFoldDB" id="A0A497E260"/>
<evidence type="ECO:0000313" key="5">
    <source>
        <dbReference type="Proteomes" id="UP000279422"/>
    </source>
</evidence>
<dbReference type="GO" id="GO:0008168">
    <property type="term" value="F:methyltransferase activity"/>
    <property type="evidence" value="ECO:0007669"/>
    <property type="project" value="UniProtKB-KW"/>
</dbReference>
<dbReference type="InterPro" id="IPR038601">
    <property type="entry name" value="MttB-like_sf"/>
</dbReference>
<keyword evidence="3" id="KW-0808">Transferase</keyword>
<evidence type="ECO:0000256" key="2">
    <source>
        <dbReference type="ARBA" id="ARBA00022603"/>
    </source>
</evidence>
<comment type="caution">
    <text evidence="4">The sequence shown here is derived from an EMBL/GenBank/DDBJ whole genome shotgun (WGS) entry which is preliminary data.</text>
</comment>
<evidence type="ECO:0000313" key="4">
    <source>
        <dbReference type="EMBL" id="RLE06843.1"/>
    </source>
</evidence>
<keyword evidence="2" id="KW-0489">Methyltransferase</keyword>
<dbReference type="Proteomes" id="UP000279422">
    <property type="component" value="Unassembled WGS sequence"/>
</dbReference>
<protein>
    <recommendedName>
        <fullName evidence="6">Trimethylamine methyltransferase</fullName>
    </recommendedName>
</protein>
<dbReference type="Gene3D" id="3.20.20.480">
    <property type="entry name" value="Trimethylamine methyltransferase-like"/>
    <property type="match status" value="1"/>
</dbReference>
<organism evidence="4 5">
    <name type="scientific">Aerophobetes bacterium</name>
    <dbReference type="NCBI Taxonomy" id="2030807"/>
    <lineage>
        <taxon>Bacteria</taxon>
        <taxon>Candidatus Aerophobota</taxon>
    </lineage>
</organism>